<keyword evidence="7" id="KW-0106">Calcium</keyword>
<evidence type="ECO:0000256" key="3">
    <source>
        <dbReference type="ARBA" id="ARBA00022448"/>
    </source>
</evidence>
<feature type="transmembrane region" description="Helical" evidence="13">
    <location>
        <begin position="27"/>
        <end position="48"/>
    </location>
</feature>
<evidence type="ECO:0000256" key="6">
    <source>
        <dbReference type="ARBA" id="ARBA00022792"/>
    </source>
</evidence>
<dbReference type="InterPro" id="IPR002067">
    <property type="entry name" value="MCP"/>
</dbReference>
<dbReference type="InterPro" id="IPR051028">
    <property type="entry name" value="Mito_Solute_Carrier"/>
</dbReference>
<gene>
    <name evidence="14" type="ORF">DYB25_006970</name>
</gene>
<sequence length="310" mass="33061">MTTATATFLAPAAVERKAAASKKKIPLAAKLVVGGFAGIFGVSVTFPIDIVKTNLQSSSTFTSPLHCFRTLVAQDGFRGLFRGLPPTLVGVIPEKAIKLAVNDYLRETLDTEGTGVLPLYKQVLAGGGAGLCQVVATNPLEIVKIRLQTQNHLPAAERQSATQVVQELGLRGLYKGTTACLLRDIPYAVIFFPMYATIRDLGTDKDGHVSMASVVFAGCTAGATAAGFVTPGTKPPPTLELTKLIPCCYVADVIKTKRQMRGATYKGTIDCFQQVVASGGVAALFKGRKISNFDETLLYSTKNVIFHQYL</sequence>
<comment type="similarity">
    <text evidence="2 12">Belongs to the mitochondrial carrier (TC 2.A.29) family.</text>
</comment>
<evidence type="ECO:0000256" key="10">
    <source>
        <dbReference type="ARBA" id="ARBA00023136"/>
    </source>
</evidence>
<keyword evidence="6" id="KW-0999">Mitochondrion inner membrane</keyword>
<evidence type="ECO:0000256" key="1">
    <source>
        <dbReference type="ARBA" id="ARBA00004448"/>
    </source>
</evidence>
<dbReference type="PROSITE" id="PS50920">
    <property type="entry name" value="SOLCAR"/>
    <property type="match status" value="2"/>
</dbReference>
<dbReference type="Proteomes" id="UP000266239">
    <property type="component" value="Unassembled WGS sequence"/>
</dbReference>
<evidence type="ECO:0000256" key="11">
    <source>
        <dbReference type="PROSITE-ProRule" id="PRU00282"/>
    </source>
</evidence>
<dbReference type="VEuPathDB" id="FungiDB:H257_00659"/>
<feature type="repeat" description="Solcar" evidence="11">
    <location>
        <begin position="25"/>
        <end position="108"/>
    </location>
</feature>
<organism evidence="14 15">
    <name type="scientific">Aphanomyces astaci</name>
    <name type="common">Crayfish plague agent</name>
    <dbReference type="NCBI Taxonomy" id="112090"/>
    <lineage>
        <taxon>Eukaryota</taxon>
        <taxon>Sar</taxon>
        <taxon>Stramenopiles</taxon>
        <taxon>Oomycota</taxon>
        <taxon>Saprolegniomycetes</taxon>
        <taxon>Saprolegniales</taxon>
        <taxon>Verrucalvaceae</taxon>
        <taxon>Aphanomyces</taxon>
    </lineage>
</organism>
<evidence type="ECO:0000256" key="12">
    <source>
        <dbReference type="RuleBase" id="RU000488"/>
    </source>
</evidence>
<dbReference type="AlphaFoldDB" id="A0A397B6I9"/>
<comment type="caution">
    <text evidence="14">The sequence shown here is derived from an EMBL/GenBank/DDBJ whole genome shotgun (WGS) entry which is preliminary data.</text>
</comment>
<keyword evidence="5" id="KW-0677">Repeat</keyword>
<dbReference type="EMBL" id="QUTA01005400">
    <property type="protein sequence ID" value="RHY15905.1"/>
    <property type="molecule type" value="Genomic_DNA"/>
</dbReference>
<dbReference type="Pfam" id="PF00153">
    <property type="entry name" value="Mito_carr"/>
    <property type="match status" value="3"/>
</dbReference>
<evidence type="ECO:0000256" key="9">
    <source>
        <dbReference type="ARBA" id="ARBA00023128"/>
    </source>
</evidence>
<dbReference type="Gene3D" id="1.50.40.10">
    <property type="entry name" value="Mitochondrial carrier domain"/>
    <property type="match status" value="1"/>
</dbReference>
<keyword evidence="10 11" id="KW-0472">Membrane</keyword>
<reference evidence="14 15" key="1">
    <citation type="submission" date="2018-08" db="EMBL/GenBank/DDBJ databases">
        <title>Aphanomyces genome sequencing and annotation.</title>
        <authorList>
            <person name="Minardi D."/>
            <person name="Oidtmann B."/>
            <person name="Van Der Giezen M."/>
            <person name="Studholme D.J."/>
        </authorList>
    </citation>
    <scope>NUCLEOTIDE SEQUENCE [LARGE SCALE GENOMIC DNA]</scope>
    <source>
        <strain evidence="14 15">Yx</strain>
    </source>
</reference>
<dbReference type="GO" id="GO:0005743">
    <property type="term" value="C:mitochondrial inner membrane"/>
    <property type="evidence" value="ECO:0007669"/>
    <property type="project" value="UniProtKB-SubCell"/>
</dbReference>
<dbReference type="GO" id="GO:0022857">
    <property type="term" value="F:transmembrane transporter activity"/>
    <property type="evidence" value="ECO:0007669"/>
    <property type="project" value="TreeGrafter"/>
</dbReference>
<evidence type="ECO:0000313" key="14">
    <source>
        <dbReference type="EMBL" id="RHY15905.1"/>
    </source>
</evidence>
<keyword evidence="3 12" id="KW-0813">Transport</keyword>
<feature type="repeat" description="Solcar" evidence="11">
    <location>
        <begin position="117"/>
        <end position="201"/>
    </location>
</feature>
<evidence type="ECO:0000256" key="7">
    <source>
        <dbReference type="ARBA" id="ARBA00022837"/>
    </source>
</evidence>
<name>A0A397B6I9_APHAT</name>
<protein>
    <submittedName>
        <fullName evidence="14">Uncharacterized protein</fullName>
    </submittedName>
</protein>
<evidence type="ECO:0000313" key="15">
    <source>
        <dbReference type="Proteomes" id="UP000266239"/>
    </source>
</evidence>
<dbReference type="PRINTS" id="PR00926">
    <property type="entry name" value="MITOCARRIER"/>
</dbReference>
<dbReference type="InterPro" id="IPR018108">
    <property type="entry name" value="MCP_transmembrane"/>
</dbReference>
<keyword evidence="4 11" id="KW-0812">Transmembrane</keyword>
<evidence type="ECO:0000256" key="2">
    <source>
        <dbReference type="ARBA" id="ARBA00006375"/>
    </source>
</evidence>
<keyword evidence="8 13" id="KW-1133">Transmembrane helix</keyword>
<evidence type="ECO:0000256" key="8">
    <source>
        <dbReference type="ARBA" id="ARBA00022989"/>
    </source>
</evidence>
<evidence type="ECO:0000256" key="13">
    <source>
        <dbReference type="SAM" id="Phobius"/>
    </source>
</evidence>
<accession>A0A397B6I9</accession>
<dbReference type="InterPro" id="IPR023395">
    <property type="entry name" value="MCP_dom_sf"/>
</dbReference>
<keyword evidence="9" id="KW-0496">Mitochondrion</keyword>
<evidence type="ECO:0000256" key="4">
    <source>
        <dbReference type="ARBA" id="ARBA00022692"/>
    </source>
</evidence>
<comment type="subcellular location">
    <subcellularLocation>
        <location evidence="1">Mitochondrion inner membrane</location>
        <topology evidence="1">Multi-pass membrane protein</topology>
    </subcellularLocation>
</comment>
<dbReference type="SUPFAM" id="SSF103506">
    <property type="entry name" value="Mitochondrial carrier"/>
    <property type="match status" value="1"/>
</dbReference>
<dbReference type="PANTHER" id="PTHR45678">
    <property type="entry name" value="MITOCHONDRIAL 2-OXODICARBOXYLATE CARRIER 1-RELATED"/>
    <property type="match status" value="1"/>
</dbReference>
<evidence type="ECO:0000256" key="5">
    <source>
        <dbReference type="ARBA" id="ARBA00022737"/>
    </source>
</evidence>
<dbReference type="PANTHER" id="PTHR45678:SF9">
    <property type="entry name" value="CALCIUM-BINDING MITOCHONDRIAL CARRIER PROTEIN ARALAR1"/>
    <property type="match status" value="1"/>
</dbReference>
<proteinExistence type="inferred from homology"/>